<reference evidence="6 7" key="1">
    <citation type="submission" date="2016-11" db="EMBL/GenBank/DDBJ databases">
        <title>Study of marine rhodopsin-containing bacteria.</title>
        <authorList>
            <person name="Yoshizawa S."/>
            <person name="Kumagai Y."/>
            <person name="Kogure K."/>
        </authorList>
    </citation>
    <scope>NUCLEOTIDE SEQUENCE [LARGE SCALE GENOMIC DNA]</scope>
    <source>
        <strain evidence="6 7">SG-29</strain>
    </source>
</reference>
<dbReference type="Pfam" id="PF00282">
    <property type="entry name" value="Pyridoxal_deC"/>
    <property type="match status" value="1"/>
</dbReference>
<sequence length="475" mass="50543">MSADAVDPRALLAQILDPVEAWEAEHGAFEAHPSLGVPRQRLDGAIAEFTARLTAPTDGEEDGIYPFFHPRYAGQMLKPPHPVAWAAYAAAMRLNPNNHALDGGPATGRMEKEVVADLAAMFGFPAEHLGHLTGGGTVANLEALFVVRELAREAGTPPAIAVSEAAHYTHARMAHVLGLDVVTVPTDDRGRMDLGALEGPLAEGAVSAVVLTAGTTGLGTVDPIREGIALCRRYGARVHIDAAYGGFFRLLASGENGEGETSGARGLSGFPAGDFLAIEDADSVVVDPHKHGLQPYGCGAVLFRDPSVGRFYRHDSPYTYFTSDALHLGEISLECSRPGAAAAALWLTLRALPLAPDDGLGPVLAATLRAARAFARGIEASPAFRLWREPELDIVGYYPASASLSEIDAASGALFDRAMAAPEAVYLSLYRVDADAFPPEIVRDRPHARILRSVLMKPEHEAWAESLVTRLEEMV</sequence>
<name>A0A259U184_9BACT</name>
<dbReference type="PANTHER" id="PTHR42735">
    <property type="match status" value="1"/>
</dbReference>
<dbReference type="InterPro" id="IPR050477">
    <property type="entry name" value="GrpII_AminoAcid_Decarb"/>
</dbReference>
<keyword evidence="2 4" id="KW-0663">Pyridoxal phosphate</keyword>
<evidence type="ECO:0000256" key="3">
    <source>
        <dbReference type="ARBA" id="ARBA00023239"/>
    </source>
</evidence>
<dbReference type="OrthoDB" id="9803665at2"/>
<accession>A0A259U184</accession>
<dbReference type="AlphaFoldDB" id="A0A259U184"/>
<dbReference type="PANTHER" id="PTHR42735:SF4">
    <property type="entry name" value="PYRIDOXAL PHOSPHATE-DEPENDENT DECARBOXYLASE FAMILY PROTEIN"/>
    <property type="match status" value="1"/>
</dbReference>
<comment type="cofactor">
    <cofactor evidence="1 4 5">
        <name>pyridoxal 5'-phosphate</name>
        <dbReference type="ChEBI" id="CHEBI:597326"/>
    </cofactor>
</comment>
<evidence type="ECO:0000313" key="7">
    <source>
        <dbReference type="Proteomes" id="UP000216446"/>
    </source>
</evidence>
<dbReference type="RefSeq" id="WP_094549344.1">
    <property type="nucleotide sequence ID" value="NZ_MQWB01000001.1"/>
</dbReference>
<dbReference type="PROSITE" id="PS00392">
    <property type="entry name" value="DDC_GAD_HDC_YDC"/>
    <property type="match status" value="1"/>
</dbReference>
<organism evidence="6 7">
    <name type="scientific">Rubricoccus marinus</name>
    <dbReference type="NCBI Taxonomy" id="716817"/>
    <lineage>
        <taxon>Bacteria</taxon>
        <taxon>Pseudomonadati</taxon>
        <taxon>Rhodothermota</taxon>
        <taxon>Rhodothermia</taxon>
        <taxon>Rhodothermales</taxon>
        <taxon>Rubricoccaceae</taxon>
        <taxon>Rubricoccus</taxon>
    </lineage>
</organism>
<dbReference type="GO" id="GO:0030170">
    <property type="term" value="F:pyridoxal phosphate binding"/>
    <property type="evidence" value="ECO:0007669"/>
    <property type="project" value="InterPro"/>
</dbReference>
<evidence type="ECO:0000256" key="5">
    <source>
        <dbReference type="RuleBase" id="RU000382"/>
    </source>
</evidence>
<dbReference type="SUPFAM" id="SSF53383">
    <property type="entry name" value="PLP-dependent transferases"/>
    <property type="match status" value="1"/>
</dbReference>
<evidence type="ECO:0000313" key="6">
    <source>
        <dbReference type="EMBL" id="OZC03696.1"/>
    </source>
</evidence>
<keyword evidence="6" id="KW-0032">Aminotransferase</keyword>
<dbReference type="EMBL" id="MQWB01000001">
    <property type="protein sequence ID" value="OZC03696.1"/>
    <property type="molecule type" value="Genomic_DNA"/>
</dbReference>
<dbReference type="Gene3D" id="3.40.640.10">
    <property type="entry name" value="Type I PLP-dependent aspartate aminotransferase-like (Major domain)"/>
    <property type="match status" value="1"/>
</dbReference>
<dbReference type="GO" id="GO:0016831">
    <property type="term" value="F:carboxy-lyase activity"/>
    <property type="evidence" value="ECO:0007669"/>
    <property type="project" value="InterPro"/>
</dbReference>
<keyword evidence="6" id="KW-0808">Transferase</keyword>
<evidence type="ECO:0000256" key="4">
    <source>
        <dbReference type="PIRSR" id="PIRSR602129-50"/>
    </source>
</evidence>
<protein>
    <submittedName>
        <fullName evidence="6">Aspartate aminotransferase family protein</fullName>
    </submittedName>
</protein>
<dbReference type="GO" id="GO:0019752">
    <property type="term" value="P:carboxylic acid metabolic process"/>
    <property type="evidence" value="ECO:0007669"/>
    <property type="project" value="InterPro"/>
</dbReference>
<dbReference type="InterPro" id="IPR015421">
    <property type="entry name" value="PyrdxlP-dep_Trfase_major"/>
</dbReference>
<evidence type="ECO:0000256" key="1">
    <source>
        <dbReference type="ARBA" id="ARBA00001933"/>
    </source>
</evidence>
<feature type="modified residue" description="N6-(pyridoxal phosphate)lysine" evidence="4">
    <location>
        <position position="290"/>
    </location>
</feature>
<comment type="similarity">
    <text evidence="5">Belongs to the group II decarboxylase family.</text>
</comment>
<gene>
    <name evidence="6" type="ORF">BSZ36_12310</name>
</gene>
<keyword evidence="3 5" id="KW-0456">Lyase</keyword>
<dbReference type="InParanoid" id="A0A259U184"/>
<dbReference type="GO" id="GO:0008483">
    <property type="term" value="F:transaminase activity"/>
    <property type="evidence" value="ECO:0007669"/>
    <property type="project" value="UniProtKB-KW"/>
</dbReference>
<dbReference type="Proteomes" id="UP000216446">
    <property type="component" value="Unassembled WGS sequence"/>
</dbReference>
<dbReference type="InterPro" id="IPR021115">
    <property type="entry name" value="Pyridoxal-P_BS"/>
</dbReference>
<evidence type="ECO:0000256" key="2">
    <source>
        <dbReference type="ARBA" id="ARBA00022898"/>
    </source>
</evidence>
<dbReference type="InterPro" id="IPR002129">
    <property type="entry name" value="PyrdxlP-dep_de-COase"/>
</dbReference>
<comment type="caution">
    <text evidence="6">The sequence shown here is derived from an EMBL/GenBank/DDBJ whole genome shotgun (WGS) entry which is preliminary data.</text>
</comment>
<proteinExistence type="inferred from homology"/>
<keyword evidence="7" id="KW-1185">Reference proteome</keyword>
<dbReference type="InterPro" id="IPR015424">
    <property type="entry name" value="PyrdxlP-dep_Trfase"/>
</dbReference>